<organism evidence="2 3">
    <name type="scientific">Apostasia shenzhenica</name>
    <dbReference type="NCBI Taxonomy" id="1088818"/>
    <lineage>
        <taxon>Eukaryota</taxon>
        <taxon>Viridiplantae</taxon>
        <taxon>Streptophyta</taxon>
        <taxon>Embryophyta</taxon>
        <taxon>Tracheophyta</taxon>
        <taxon>Spermatophyta</taxon>
        <taxon>Magnoliopsida</taxon>
        <taxon>Liliopsida</taxon>
        <taxon>Asparagales</taxon>
        <taxon>Orchidaceae</taxon>
        <taxon>Apostasioideae</taxon>
        <taxon>Apostasia</taxon>
    </lineage>
</organism>
<evidence type="ECO:0000256" key="1">
    <source>
        <dbReference type="SAM" id="SignalP"/>
    </source>
</evidence>
<reference evidence="2 3" key="1">
    <citation type="journal article" date="2017" name="Nature">
        <title>The Apostasia genome and the evolution of orchids.</title>
        <authorList>
            <person name="Zhang G.Q."/>
            <person name="Liu K.W."/>
            <person name="Li Z."/>
            <person name="Lohaus R."/>
            <person name="Hsiao Y.Y."/>
            <person name="Niu S.C."/>
            <person name="Wang J.Y."/>
            <person name="Lin Y.C."/>
            <person name="Xu Q."/>
            <person name="Chen L.J."/>
            <person name="Yoshida K."/>
            <person name="Fujiwara S."/>
            <person name="Wang Z.W."/>
            <person name="Zhang Y.Q."/>
            <person name="Mitsuda N."/>
            <person name="Wang M."/>
            <person name="Liu G.H."/>
            <person name="Pecoraro L."/>
            <person name="Huang H.X."/>
            <person name="Xiao X.J."/>
            <person name="Lin M."/>
            <person name="Wu X.Y."/>
            <person name="Wu W.L."/>
            <person name="Chen Y.Y."/>
            <person name="Chang S.B."/>
            <person name="Sakamoto S."/>
            <person name="Ohme-Takagi M."/>
            <person name="Yagi M."/>
            <person name="Zeng S.J."/>
            <person name="Shen C.Y."/>
            <person name="Yeh C.M."/>
            <person name="Luo Y.B."/>
            <person name="Tsai W.C."/>
            <person name="Van de Peer Y."/>
            <person name="Liu Z.J."/>
        </authorList>
    </citation>
    <scope>NUCLEOTIDE SEQUENCE [LARGE SCALE GENOMIC DNA]</scope>
    <source>
        <strain evidence="3">cv. Shenzhen</strain>
        <tissue evidence="2">Stem</tissue>
    </source>
</reference>
<dbReference type="EMBL" id="KZ451978">
    <property type="protein sequence ID" value="PKA55780.1"/>
    <property type="molecule type" value="Genomic_DNA"/>
</dbReference>
<feature type="signal peptide" evidence="1">
    <location>
        <begin position="1"/>
        <end position="21"/>
    </location>
</feature>
<proteinExistence type="predicted"/>
<gene>
    <name evidence="2" type="ORF">AXF42_Ash012072</name>
</gene>
<keyword evidence="1" id="KW-0732">Signal</keyword>
<dbReference type="Proteomes" id="UP000236161">
    <property type="component" value="Unassembled WGS sequence"/>
</dbReference>
<evidence type="ECO:0000313" key="3">
    <source>
        <dbReference type="Proteomes" id="UP000236161"/>
    </source>
</evidence>
<accession>A0A2I0AJR3</accession>
<sequence length="154" mass="17611">MASNIDHYLVLLLLFTFTAIATAPRSSLSPLNRWTNMLSELSGLRELATVICRAAIFRYMTSSQWPHELFVWLNLAQVLFAFRMESLHSLEYDLAFLALATLRRHPQGRPPISVYVYARVSVPFDGHDVNNHVVSQANLHLSRISHVQVFFART</sequence>
<protein>
    <submittedName>
        <fullName evidence="2">Uncharacterized protein</fullName>
    </submittedName>
</protein>
<dbReference type="AlphaFoldDB" id="A0A2I0AJR3"/>
<evidence type="ECO:0000313" key="2">
    <source>
        <dbReference type="EMBL" id="PKA55780.1"/>
    </source>
</evidence>
<feature type="chain" id="PRO_5014186180" evidence="1">
    <location>
        <begin position="22"/>
        <end position="154"/>
    </location>
</feature>
<keyword evidence="3" id="KW-1185">Reference proteome</keyword>
<name>A0A2I0AJR3_9ASPA</name>